<dbReference type="SUPFAM" id="SSF103473">
    <property type="entry name" value="MFS general substrate transporter"/>
    <property type="match status" value="1"/>
</dbReference>
<feature type="transmembrane region" description="Helical" evidence="9">
    <location>
        <begin position="108"/>
        <end position="129"/>
    </location>
</feature>
<dbReference type="PANTHER" id="PTHR48022">
    <property type="entry name" value="PLASTIDIC GLUCOSE TRANSPORTER 4"/>
    <property type="match status" value="1"/>
</dbReference>
<reference evidence="11 12" key="1">
    <citation type="submission" date="2017-03" db="EMBL/GenBank/DDBJ databases">
        <title>Genomes of endolithic fungi from Antarctica.</title>
        <authorList>
            <person name="Coleine C."/>
            <person name="Masonjones S."/>
            <person name="Stajich J.E."/>
        </authorList>
    </citation>
    <scope>NUCLEOTIDE SEQUENCE [LARGE SCALE GENOMIC DNA]</scope>
    <source>
        <strain evidence="11 12">CCFEE 6314</strain>
    </source>
</reference>
<dbReference type="PRINTS" id="PR00171">
    <property type="entry name" value="SUGRTRNSPORT"/>
</dbReference>
<feature type="transmembrane region" description="Helical" evidence="9">
    <location>
        <begin position="9"/>
        <end position="27"/>
    </location>
</feature>
<dbReference type="InterPro" id="IPR005828">
    <property type="entry name" value="MFS_sugar_transport-like"/>
</dbReference>
<sequence>MLSNLRGNALLWGINLSAGSCFLLFGYDQGVLGGLVSQQSFLDAIGNPNATYLGTIVALYNVGCLVGCVMAAIWGDRFGRKSTIMIGNGIMIVGAIIQTATYGAPQLIVGRLISGIGNGLNTSTIPIYVSETSKSHRRGRMVAIQLSIVIFGIVVAYWLDYGCIRTLEGEVVWRFPIAFQNVFAIFTMCTLPFLPETPRWLYSHGRKAEAVTVLARLLDSTEHSEEVQFIKNEMEEALELERHQAKITLRGLLNDKSDLKPVRRLLLCFFIQFFQQFTGVNAIVFYVTIILERNVGLSSETSSLAAGFIQMGLWLGTCASVFYVDSWGRRPILLTGSVTLTICLILFTVGIAVNTTPSNNLAVAMLVLFQLILGATWCAVPWIYPPEITPLNLRHIGSAIGPFSEWMCTFIIVLITPTAVENTGWRIYLLFIFMTTIGGFWVYFCVPETARKTLEELDYVFVKGEARDRLHDRMHDAARRNSTSSKIVETEELEMNNNGLSNPTDPSKV</sequence>
<comment type="caution">
    <text evidence="11">The sequence shown here is derived from an EMBL/GenBank/DDBJ whole genome shotgun (WGS) entry which is preliminary data.</text>
</comment>
<accession>A0A438N5R5</accession>
<feature type="transmembrane region" description="Helical" evidence="9">
    <location>
        <begin position="50"/>
        <end position="73"/>
    </location>
</feature>
<evidence type="ECO:0000256" key="7">
    <source>
        <dbReference type="RuleBase" id="RU003346"/>
    </source>
</evidence>
<keyword evidence="6 9" id="KW-0472">Membrane</keyword>
<evidence type="ECO:0000256" key="9">
    <source>
        <dbReference type="SAM" id="Phobius"/>
    </source>
</evidence>
<gene>
    <name evidence="11" type="ORF">B0A52_03369</name>
</gene>
<evidence type="ECO:0000256" key="5">
    <source>
        <dbReference type="ARBA" id="ARBA00022989"/>
    </source>
</evidence>
<dbReference type="AlphaFoldDB" id="A0A438N5R5"/>
<name>A0A438N5R5_EXOME</name>
<evidence type="ECO:0000313" key="12">
    <source>
        <dbReference type="Proteomes" id="UP000288859"/>
    </source>
</evidence>
<dbReference type="PROSITE" id="PS50850">
    <property type="entry name" value="MFS"/>
    <property type="match status" value="1"/>
</dbReference>
<feature type="transmembrane region" description="Helical" evidence="9">
    <location>
        <begin position="427"/>
        <end position="446"/>
    </location>
</feature>
<evidence type="ECO:0000256" key="3">
    <source>
        <dbReference type="ARBA" id="ARBA00022448"/>
    </source>
</evidence>
<dbReference type="FunFam" id="1.20.1250.20:FF:000134">
    <property type="entry name" value="MFS sugar transporter protein"/>
    <property type="match status" value="1"/>
</dbReference>
<feature type="transmembrane region" description="Helical" evidence="9">
    <location>
        <begin position="303"/>
        <end position="324"/>
    </location>
</feature>
<evidence type="ECO:0000256" key="2">
    <source>
        <dbReference type="ARBA" id="ARBA00010992"/>
    </source>
</evidence>
<keyword evidence="4 9" id="KW-0812">Transmembrane</keyword>
<dbReference type="VEuPathDB" id="FungiDB:PV10_07311"/>
<dbReference type="Proteomes" id="UP000288859">
    <property type="component" value="Unassembled WGS sequence"/>
</dbReference>
<comment type="similarity">
    <text evidence="2 7">Belongs to the major facilitator superfamily. Sugar transporter (TC 2.A.1.1) family.</text>
</comment>
<dbReference type="PROSITE" id="PS00217">
    <property type="entry name" value="SUGAR_TRANSPORT_2"/>
    <property type="match status" value="1"/>
</dbReference>
<feature type="transmembrane region" description="Helical" evidence="9">
    <location>
        <begin position="331"/>
        <end position="355"/>
    </location>
</feature>
<evidence type="ECO:0000313" key="11">
    <source>
        <dbReference type="EMBL" id="RVX71004.1"/>
    </source>
</evidence>
<dbReference type="Gene3D" id="1.20.1250.20">
    <property type="entry name" value="MFS general substrate transporter like domains"/>
    <property type="match status" value="1"/>
</dbReference>
<dbReference type="Pfam" id="PF00083">
    <property type="entry name" value="Sugar_tr"/>
    <property type="match status" value="1"/>
</dbReference>
<feature type="compositionally biased region" description="Polar residues" evidence="8">
    <location>
        <begin position="495"/>
        <end position="509"/>
    </location>
</feature>
<dbReference type="PROSITE" id="PS00216">
    <property type="entry name" value="SUGAR_TRANSPORT_1"/>
    <property type="match status" value="1"/>
</dbReference>
<keyword evidence="5 9" id="KW-1133">Transmembrane helix</keyword>
<feature type="transmembrane region" description="Helical" evidence="9">
    <location>
        <begin position="141"/>
        <end position="159"/>
    </location>
</feature>
<evidence type="ECO:0000256" key="1">
    <source>
        <dbReference type="ARBA" id="ARBA00004141"/>
    </source>
</evidence>
<feature type="transmembrane region" description="Helical" evidence="9">
    <location>
        <begin position="171"/>
        <end position="194"/>
    </location>
</feature>
<dbReference type="GO" id="GO:0005351">
    <property type="term" value="F:carbohydrate:proton symporter activity"/>
    <property type="evidence" value="ECO:0007669"/>
    <property type="project" value="TreeGrafter"/>
</dbReference>
<organism evidence="11 12">
    <name type="scientific">Exophiala mesophila</name>
    <name type="common">Black yeast-like fungus</name>
    <dbReference type="NCBI Taxonomy" id="212818"/>
    <lineage>
        <taxon>Eukaryota</taxon>
        <taxon>Fungi</taxon>
        <taxon>Dikarya</taxon>
        <taxon>Ascomycota</taxon>
        <taxon>Pezizomycotina</taxon>
        <taxon>Eurotiomycetes</taxon>
        <taxon>Chaetothyriomycetidae</taxon>
        <taxon>Chaetothyriales</taxon>
        <taxon>Herpotrichiellaceae</taxon>
        <taxon>Exophiala</taxon>
    </lineage>
</organism>
<dbReference type="InterPro" id="IPR003663">
    <property type="entry name" value="Sugar/inositol_transpt"/>
</dbReference>
<feature type="transmembrane region" description="Helical" evidence="9">
    <location>
        <begin position="85"/>
        <end position="102"/>
    </location>
</feature>
<dbReference type="InterPro" id="IPR005829">
    <property type="entry name" value="Sugar_transporter_CS"/>
</dbReference>
<feature type="transmembrane region" description="Helical" evidence="9">
    <location>
        <begin position="265"/>
        <end position="291"/>
    </location>
</feature>
<keyword evidence="3 7" id="KW-0813">Transport</keyword>
<evidence type="ECO:0000256" key="4">
    <source>
        <dbReference type="ARBA" id="ARBA00022692"/>
    </source>
</evidence>
<feature type="region of interest" description="Disordered" evidence="8">
    <location>
        <begin position="477"/>
        <end position="509"/>
    </location>
</feature>
<feature type="domain" description="Major facilitator superfamily (MFS) profile" evidence="10">
    <location>
        <begin position="14"/>
        <end position="450"/>
    </location>
</feature>
<dbReference type="InterPro" id="IPR050360">
    <property type="entry name" value="MFS_Sugar_Transporters"/>
</dbReference>
<feature type="transmembrane region" description="Helical" evidence="9">
    <location>
        <begin position="361"/>
        <end position="384"/>
    </location>
</feature>
<protein>
    <recommendedName>
        <fullName evidence="10">Major facilitator superfamily (MFS) profile domain-containing protein</fullName>
    </recommendedName>
</protein>
<dbReference type="InterPro" id="IPR020846">
    <property type="entry name" value="MFS_dom"/>
</dbReference>
<dbReference type="InterPro" id="IPR036259">
    <property type="entry name" value="MFS_trans_sf"/>
</dbReference>
<comment type="subcellular location">
    <subcellularLocation>
        <location evidence="1">Membrane</location>
        <topology evidence="1">Multi-pass membrane protein</topology>
    </subcellularLocation>
</comment>
<evidence type="ECO:0000256" key="8">
    <source>
        <dbReference type="SAM" id="MobiDB-lite"/>
    </source>
</evidence>
<dbReference type="GO" id="GO:0016020">
    <property type="term" value="C:membrane"/>
    <property type="evidence" value="ECO:0007669"/>
    <property type="project" value="UniProtKB-SubCell"/>
</dbReference>
<dbReference type="NCBIfam" id="TIGR00879">
    <property type="entry name" value="SP"/>
    <property type="match status" value="1"/>
</dbReference>
<feature type="transmembrane region" description="Helical" evidence="9">
    <location>
        <begin position="396"/>
        <end position="415"/>
    </location>
</feature>
<evidence type="ECO:0000259" key="10">
    <source>
        <dbReference type="PROSITE" id="PS50850"/>
    </source>
</evidence>
<dbReference type="OrthoDB" id="6612291at2759"/>
<dbReference type="EMBL" id="NAJM01000019">
    <property type="protein sequence ID" value="RVX71004.1"/>
    <property type="molecule type" value="Genomic_DNA"/>
</dbReference>
<dbReference type="PROSITE" id="PS51257">
    <property type="entry name" value="PROKAR_LIPOPROTEIN"/>
    <property type="match status" value="1"/>
</dbReference>
<proteinExistence type="inferred from homology"/>
<dbReference type="PANTHER" id="PTHR48022:SF28">
    <property type="entry name" value="MAJOR FACILITATOR SUPERFAMILY (MFS) PROFILE DOMAIN-CONTAINING PROTEIN-RELATED"/>
    <property type="match status" value="1"/>
</dbReference>
<evidence type="ECO:0000256" key="6">
    <source>
        <dbReference type="ARBA" id="ARBA00023136"/>
    </source>
</evidence>